<dbReference type="PANTHER" id="PTHR30578:SF0">
    <property type="entry name" value="ION-TRANSLOCATING OXIDOREDUCTASE COMPLEX SUBUNIT D"/>
    <property type="match status" value="1"/>
</dbReference>
<keyword evidence="6" id="KW-1278">Translocase</keyword>
<evidence type="ECO:0000256" key="7">
    <source>
        <dbReference type="ARBA" id="ARBA00022989"/>
    </source>
</evidence>
<accession>A0A928KSJ1</accession>
<evidence type="ECO:0000256" key="8">
    <source>
        <dbReference type="ARBA" id="ARBA00023136"/>
    </source>
</evidence>
<keyword evidence="7 9" id="KW-1133">Transmembrane helix</keyword>
<keyword evidence="3" id="KW-0285">Flavoprotein</keyword>
<dbReference type="EMBL" id="SVNY01000003">
    <property type="protein sequence ID" value="MBE6833193.1"/>
    <property type="molecule type" value="Genomic_DNA"/>
</dbReference>
<dbReference type="Pfam" id="PF03116">
    <property type="entry name" value="NQR2_RnfD_RnfE"/>
    <property type="match status" value="1"/>
</dbReference>
<reference evidence="10" key="1">
    <citation type="submission" date="2019-04" db="EMBL/GenBank/DDBJ databases">
        <title>Evolution of Biomass-Degrading Anaerobic Consortia Revealed by Metagenomics.</title>
        <authorList>
            <person name="Peng X."/>
        </authorList>
    </citation>
    <scope>NUCLEOTIDE SEQUENCE</scope>
    <source>
        <strain evidence="10">SIG551</strain>
    </source>
</reference>
<feature type="transmembrane region" description="Helical" evidence="9">
    <location>
        <begin position="279"/>
        <end position="300"/>
    </location>
</feature>
<evidence type="ECO:0000256" key="3">
    <source>
        <dbReference type="ARBA" id="ARBA00022630"/>
    </source>
</evidence>
<dbReference type="Proteomes" id="UP000754750">
    <property type="component" value="Unassembled WGS sequence"/>
</dbReference>
<feature type="transmembrane region" description="Helical" evidence="9">
    <location>
        <begin position="170"/>
        <end position="189"/>
    </location>
</feature>
<comment type="caution">
    <text evidence="10">The sequence shown here is derived from an EMBL/GenBank/DDBJ whole genome shotgun (WGS) entry which is preliminary data.</text>
</comment>
<evidence type="ECO:0000256" key="6">
    <source>
        <dbReference type="ARBA" id="ARBA00022967"/>
    </source>
</evidence>
<keyword evidence="4" id="KW-0288">FMN</keyword>
<dbReference type="AlphaFoldDB" id="A0A928KSJ1"/>
<dbReference type="RefSeq" id="WP_020074317.1">
    <property type="nucleotide sequence ID" value="NZ_JBKWRC010000009.1"/>
</dbReference>
<evidence type="ECO:0000313" key="10">
    <source>
        <dbReference type="EMBL" id="MBE6833193.1"/>
    </source>
</evidence>
<organism evidence="10 11">
    <name type="scientific">Faecalispora sporosphaeroides</name>
    <dbReference type="NCBI Taxonomy" id="1549"/>
    <lineage>
        <taxon>Bacteria</taxon>
        <taxon>Bacillati</taxon>
        <taxon>Bacillota</taxon>
        <taxon>Clostridia</taxon>
        <taxon>Eubacteriales</taxon>
        <taxon>Oscillospiraceae</taxon>
        <taxon>Faecalispora</taxon>
    </lineage>
</organism>
<sequence>MQQLMIQKPPFLRSGQTVSTMMKDMLLTLVLLLPLPAVHYGTHVLWVAAAAVAACFVSETAACMIAKRQVDISELSSVVTGLTIAMLMPPSAPLWLPIVAGAFAVFAVRVPFGFTGNNPFHPAAAGVAFVTVFWPQRVFAFSETSAASVLKEGLKPNQIPSEMLWGTEGGAIGTTAVLVIAACAVYLIVKKTVSWRITVCFVAAAGLTALLFPRIMVTPLTSLKYELLSGSLLFCSVFLITDPVTSPRTHVGKALYGALAGVLIMLMRRYGAFEQAACFAVLLMNAVSPVIDSFVIAVTARREARRNERQ</sequence>
<proteinExistence type="predicted"/>
<dbReference type="InterPro" id="IPR004338">
    <property type="entry name" value="NqrB/RnfD"/>
</dbReference>
<dbReference type="GO" id="GO:0005886">
    <property type="term" value="C:plasma membrane"/>
    <property type="evidence" value="ECO:0007669"/>
    <property type="project" value="TreeGrafter"/>
</dbReference>
<keyword evidence="1" id="KW-0813">Transport</keyword>
<feature type="transmembrane region" description="Helical" evidence="9">
    <location>
        <begin position="196"/>
        <end position="217"/>
    </location>
</feature>
<feature type="transmembrane region" description="Helical" evidence="9">
    <location>
        <begin position="94"/>
        <end position="112"/>
    </location>
</feature>
<evidence type="ECO:0000256" key="9">
    <source>
        <dbReference type="SAM" id="Phobius"/>
    </source>
</evidence>
<dbReference type="PANTHER" id="PTHR30578">
    <property type="entry name" value="ELECTRON TRANSPORT COMPLEX PROTEIN RNFD"/>
    <property type="match status" value="1"/>
</dbReference>
<protein>
    <submittedName>
        <fullName evidence="10">NQR2 and RnfD family protein</fullName>
    </submittedName>
</protein>
<keyword evidence="2" id="KW-0597">Phosphoprotein</keyword>
<evidence type="ECO:0000256" key="1">
    <source>
        <dbReference type="ARBA" id="ARBA00022448"/>
    </source>
</evidence>
<keyword evidence="5 9" id="KW-0812">Transmembrane</keyword>
<evidence type="ECO:0000313" key="11">
    <source>
        <dbReference type="Proteomes" id="UP000754750"/>
    </source>
</evidence>
<name>A0A928KSJ1_9FIRM</name>
<evidence type="ECO:0000256" key="2">
    <source>
        <dbReference type="ARBA" id="ARBA00022553"/>
    </source>
</evidence>
<evidence type="ECO:0000256" key="5">
    <source>
        <dbReference type="ARBA" id="ARBA00022692"/>
    </source>
</evidence>
<dbReference type="GO" id="GO:0055085">
    <property type="term" value="P:transmembrane transport"/>
    <property type="evidence" value="ECO:0007669"/>
    <property type="project" value="InterPro"/>
</dbReference>
<keyword evidence="8 9" id="KW-0472">Membrane</keyword>
<gene>
    <name evidence="10" type="ORF">E7512_06370</name>
</gene>
<evidence type="ECO:0000256" key="4">
    <source>
        <dbReference type="ARBA" id="ARBA00022643"/>
    </source>
</evidence>